<dbReference type="PROSITE" id="PS51257">
    <property type="entry name" value="PROKAR_LIPOPROTEIN"/>
    <property type="match status" value="1"/>
</dbReference>
<feature type="chain" id="PRO_5046019903" description="ABC transporter substrate-binding protein" evidence="6">
    <location>
        <begin position="27"/>
        <end position="373"/>
    </location>
</feature>
<dbReference type="Gene3D" id="3.40.50.1980">
    <property type="entry name" value="Nitrogenase molybdenum iron protein domain"/>
    <property type="match status" value="3"/>
</dbReference>
<evidence type="ECO:0008006" key="9">
    <source>
        <dbReference type="Google" id="ProtNLM"/>
    </source>
</evidence>
<dbReference type="InterPro" id="IPR050492">
    <property type="entry name" value="Bact_metal-bind_prot9"/>
</dbReference>
<reference evidence="7 8" key="1">
    <citation type="submission" date="2014-07" db="EMBL/GenBank/DDBJ databases">
        <title>Complete genome sequence of Corynebacterium atypicum DSM 44849: identifiction of the mycolic acid biosynthesis genes.</title>
        <authorList>
            <person name="Tippelt A."/>
            <person name="Mollmann S."/>
            <person name="Albersmeier A."/>
            <person name="Jaenicke S."/>
            <person name="Ruckert C."/>
            <person name="Tauch A."/>
        </authorList>
    </citation>
    <scope>NUCLEOTIDE SEQUENCE [LARGE SCALE GENOMIC DNA]</scope>
    <source>
        <strain evidence="7 8">R2070</strain>
    </source>
</reference>
<dbReference type="InterPro" id="IPR006127">
    <property type="entry name" value="ZnuA-like"/>
</dbReference>
<evidence type="ECO:0000256" key="3">
    <source>
        <dbReference type="ARBA" id="ARBA00022723"/>
    </source>
</evidence>
<keyword evidence="8" id="KW-1185">Reference proteome</keyword>
<gene>
    <name evidence="7" type="ORF">CATYP_08935</name>
</gene>
<evidence type="ECO:0000313" key="8">
    <source>
        <dbReference type="Proteomes" id="UP000028504"/>
    </source>
</evidence>
<dbReference type="EMBL" id="CP008944">
    <property type="protein sequence ID" value="AIG64665.1"/>
    <property type="molecule type" value="Genomic_DNA"/>
</dbReference>
<feature type="signal peptide" evidence="6">
    <location>
        <begin position="1"/>
        <end position="26"/>
    </location>
</feature>
<evidence type="ECO:0000256" key="1">
    <source>
        <dbReference type="ARBA" id="ARBA00004196"/>
    </source>
</evidence>
<protein>
    <recommendedName>
        <fullName evidence="9">ABC transporter substrate-binding protein</fullName>
    </recommendedName>
</protein>
<dbReference type="Proteomes" id="UP000028504">
    <property type="component" value="Chromosome"/>
</dbReference>
<dbReference type="Pfam" id="PF01297">
    <property type="entry name" value="ZnuA"/>
    <property type="match status" value="1"/>
</dbReference>
<sequence>MHFSSRFSRGAQVVAAFSALALGLSACSDSGSESASTTTQDAAASGDEVNIVASTSVWADVAQAVTDDARVHVTPIIQGTDIDPHHFEPTAADMAKASEADIVVANGGGYDSWLYEPLQEKPEGEDPTIVHPLELVAHEHHHDHGEAHDHDHGEAHDHDHGEAHDHDHGEAHDHDHGEAHDHDHGDAHDHDNVDAHDHDNVDASQNEHIWYDPNVVASVAEDVAEAITQKNPDIKVDPARVAERLDGLHEDLHQIEHVRVAQTEPIADHMIVHTDVDEVTPAGYRQATLNESEPSAADLAEFLELIDSDGLDLLIYNPQTETDLTARIKQTAQDKGLTIIEIPETPPAGIDFLDHLENTVKELVQKASEAGKH</sequence>
<evidence type="ECO:0000313" key="7">
    <source>
        <dbReference type="EMBL" id="AIG64665.1"/>
    </source>
</evidence>
<organism evidence="7 8">
    <name type="scientific">Corynebacterium atypicum</name>
    <dbReference type="NCBI Taxonomy" id="191610"/>
    <lineage>
        <taxon>Bacteria</taxon>
        <taxon>Bacillati</taxon>
        <taxon>Actinomycetota</taxon>
        <taxon>Actinomycetes</taxon>
        <taxon>Mycobacteriales</taxon>
        <taxon>Corynebacteriaceae</taxon>
        <taxon>Corynebacterium</taxon>
    </lineage>
</organism>
<dbReference type="SUPFAM" id="SSF53807">
    <property type="entry name" value="Helical backbone' metal receptor"/>
    <property type="match status" value="1"/>
</dbReference>
<evidence type="ECO:0000256" key="4">
    <source>
        <dbReference type="ARBA" id="ARBA00022729"/>
    </source>
</evidence>
<dbReference type="RefSeq" id="WP_038606665.1">
    <property type="nucleotide sequence ID" value="NZ_CP008944.1"/>
</dbReference>
<keyword evidence="3" id="KW-0479">Metal-binding</keyword>
<accession>A0ABN4DDW6</accession>
<evidence type="ECO:0000256" key="2">
    <source>
        <dbReference type="ARBA" id="ARBA00022448"/>
    </source>
</evidence>
<evidence type="ECO:0000256" key="5">
    <source>
        <dbReference type="SAM" id="MobiDB-lite"/>
    </source>
</evidence>
<keyword evidence="2" id="KW-0813">Transport</keyword>
<dbReference type="PANTHER" id="PTHR42953:SF1">
    <property type="entry name" value="METAL-BINDING PROTEIN HI_0362-RELATED"/>
    <property type="match status" value="1"/>
</dbReference>
<dbReference type="PANTHER" id="PTHR42953">
    <property type="entry name" value="HIGH-AFFINITY ZINC UPTAKE SYSTEM PROTEIN ZNUA-RELATED"/>
    <property type="match status" value="1"/>
</dbReference>
<keyword evidence="4 6" id="KW-0732">Signal</keyword>
<name>A0ABN4DDW6_9CORY</name>
<feature type="region of interest" description="Disordered" evidence="5">
    <location>
        <begin position="141"/>
        <end position="199"/>
    </location>
</feature>
<comment type="subcellular location">
    <subcellularLocation>
        <location evidence="1">Cell envelope</location>
    </subcellularLocation>
</comment>
<proteinExistence type="predicted"/>
<evidence type="ECO:0000256" key="6">
    <source>
        <dbReference type="SAM" id="SignalP"/>
    </source>
</evidence>